<dbReference type="SUPFAM" id="SSF54106">
    <property type="entry name" value="LysM domain"/>
    <property type="match status" value="1"/>
</dbReference>
<accession>A0AAN6XR51</accession>
<organism evidence="5 6">
    <name type="scientific">Triangularia verruculosa</name>
    <dbReference type="NCBI Taxonomy" id="2587418"/>
    <lineage>
        <taxon>Eukaryota</taxon>
        <taxon>Fungi</taxon>
        <taxon>Dikarya</taxon>
        <taxon>Ascomycota</taxon>
        <taxon>Pezizomycotina</taxon>
        <taxon>Sordariomycetes</taxon>
        <taxon>Sordariomycetidae</taxon>
        <taxon>Sordariales</taxon>
        <taxon>Podosporaceae</taxon>
        <taxon>Triangularia</taxon>
    </lineage>
</organism>
<dbReference type="GO" id="GO:0008061">
    <property type="term" value="F:chitin binding"/>
    <property type="evidence" value="ECO:0007669"/>
    <property type="project" value="UniProtKB-KW"/>
</dbReference>
<dbReference type="Pfam" id="PF01476">
    <property type="entry name" value="LysM"/>
    <property type="match status" value="1"/>
</dbReference>
<gene>
    <name evidence="5" type="ORF">QBC40DRAFT_156814</name>
</gene>
<dbReference type="Gene3D" id="3.10.350.10">
    <property type="entry name" value="LysM domain"/>
    <property type="match status" value="1"/>
</dbReference>
<protein>
    <recommendedName>
        <fullName evidence="4">LysM domain-containing protein</fullName>
    </recommendedName>
</protein>
<evidence type="ECO:0000256" key="1">
    <source>
        <dbReference type="ARBA" id="ARBA00022669"/>
    </source>
</evidence>
<evidence type="ECO:0000256" key="3">
    <source>
        <dbReference type="ARBA" id="ARBA00044955"/>
    </source>
</evidence>
<proteinExistence type="inferred from homology"/>
<dbReference type="PROSITE" id="PS51782">
    <property type="entry name" value="LYSM"/>
    <property type="match status" value="1"/>
</dbReference>
<reference evidence="5" key="2">
    <citation type="submission" date="2023-05" db="EMBL/GenBank/DDBJ databases">
        <authorList>
            <consortium name="Lawrence Berkeley National Laboratory"/>
            <person name="Steindorff A."/>
            <person name="Hensen N."/>
            <person name="Bonometti L."/>
            <person name="Westerberg I."/>
            <person name="Brannstrom I.O."/>
            <person name="Guillou S."/>
            <person name="Cros-Aarteil S."/>
            <person name="Calhoun S."/>
            <person name="Haridas S."/>
            <person name="Kuo A."/>
            <person name="Mondo S."/>
            <person name="Pangilinan J."/>
            <person name="Riley R."/>
            <person name="Labutti K."/>
            <person name="Andreopoulos B."/>
            <person name="Lipzen A."/>
            <person name="Chen C."/>
            <person name="Yanf M."/>
            <person name="Daum C."/>
            <person name="Ng V."/>
            <person name="Clum A."/>
            <person name="Ohm R."/>
            <person name="Martin F."/>
            <person name="Silar P."/>
            <person name="Natvig D."/>
            <person name="Lalanne C."/>
            <person name="Gautier V."/>
            <person name="Ament-Velasquez S.L."/>
            <person name="Kruys A."/>
            <person name="Hutchinson M.I."/>
            <person name="Powell A.J."/>
            <person name="Barry K."/>
            <person name="Miller A.N."/>
            <person name="Grigoriev I.V."/>
            <person name="Debuchy R."/>
            <person name="Gladieux P."/>
            <person name="Thoren M.H."/>
            <person name="Johannesson H."/>
        </authorList>
    </citation>
    <scope>NUCLEOTIDE SEQUENCE</scope>
    <source>
        <strain evidence="5">CBS 315.58</strain>
    </source>
</reference>
<dbReference type="InterPro" id="IPR036779">
    <property type="entry name" value="LysM_dom_sf"/>
</dbReference>
<sequence>AQSPQMPGIVANCNRYHYVQSGDTCGAIAAINGINLTQFLSWNTEVDVNCTNLWLNYFVCTGVSGNTTTNIGGPT</sequence>
<feature type="non-terminal residue" evidence="5">
    <location>
        <position position="75"/>
    </location>
</feature>
<evidence type="ECO:0000256" key="2">
    <source>
        <dbReference type="ARBA" id="ARBA00023026"/>
    </source>
</evidence>
<name>A0AAN6XR51_9PEZI</name>
<evidence type="ECO:0000313" key="6">
    <source>
        <dbReference type="Proteomes" id="UP001303160"/>
    </source>
</evidence>
<dbReference type="PANTHER" id="PTHR34997:SF1">
    <property type="entry name" value="PEPTIDOGLYCAN-BINDING LYSIN DOMAIN"/>
    <property type="match status" value="1"/>
</dbReference>
<dbReference type="EMBL" id="MU863876">
    <property type="protein sequence ID" value="KAK4205398.1"/>
    <property type="molecule type" value="Genomic_DNA"/>
</dbReference>
<keyword evidence="1" id="KW-0147">Chitin-binding</keyword>
<dbReference type="AlphaFoldDB" id="A0AAN6XR51"/>
<keyword evidence="2" id="KW-0843">Virulence</keyword>
<dbReference type="InterPro" id="IPR018392">
    <property type="entry name" value="LysM"/>
</dbReference>
<dbReference type="CDD" id="cd00118">
    <property type="entry name" value="LysM"/>
    <property type="match status" value="1"/>
</dbReference>
<keyword evidence="6" id="KW-1185">Reference proteome</keyword>
<reference evidence="5" key="1">
    <citation type="journal article" date="2023" name="Mol. Phylogenet. Evol.">
        <title>Genome-scale phylogeny and comparative genomics of the fungal order Sordariales.</title>
        <authorList>
            <person name="Hensen N."/>
            <person name="Bonometti L."/>
            <person name="Westerberg I."/>
            <person name="Brannstrom I.O."/>
            <person name="Guillou S."/>
            <person name="Cros-Aarteil S."/>
            <person name="Calhoun S."/>
            <person name="Haridas S."/>
            <person name="Kuo A."/>
            <person name="Mondo S."/>
            <person name="Pangilinan J."/>
            <person name="Riley R."/>
            <person name="LaButti K."/>
            <person name="Andreopoulos B."/>
            <person name="Lipzen A."/>
            <person name="Chen C."/>
            <person name="Yan M."/>
            <person name="Daum C."/>
            <person name="Ng V."/>
            <person name="Clum A."/>
            <person name="Steindorff A."/>
            <person name="Ohm R.A."/>
            <person name="Martin F."/>
            <person name="Silar P."/>
            <person name="Natvig D.O."/>
            <person name="Lalanne C."/>
            <person name="Gautier V."/>
            <person name="Ament-Velasquez S.L."/>
            <person name="Kruys A."/>
            <person name="Hutchinson M.I."/>
            <person name="Powell A.J."/>
            <person name="Barry K."/>
            <person name="Miller A.N."/>
            <person name="Grigoriev I.V."/>
            <person name="Debuchy R."/>
            <person name="Gladieux P."/>
            <person name="Hiltunen Thoren M."/>
            <person name="Johannesson H."/>
        </authorList>
    </citation>
    <scope>NUCLEOTIDE SEQUENCE</scope>
    <source>
        <strain evidence="5">CBS 315.58</strain>
    </source>
</reference>
<dbReference type="Proteomes" id="UP001303160">
    <property type="component" value="Unassembled WGS sequence"/>
</dbReference>
<comment type="similarity">
    <text evidence="3">Belongs to the secreted LysM effector family.</text>
</comment>
<comment type="caution">
    <text evidence="5">The sequence shown here is derived from an EMBL/GenBank/DDBJ whole genome shotgun (WGS) entry which is preliminary data.</text>
</comment>
<dbReference type="SMART" id="SM00257">
    <property type="entry name" value="LysM"/>
    <property type="match status" value="1"/>
</dbReference>
<feature type="non-terminal residue" evidence="5">
    <location>
        <position position="1"/>
    </location>
</feature>
<dbReference type="PANTHER" id="PTHR34997">
    <property type="entry name" value="AM15"/>
    <property type="match status" value="1"/>
</dbReference>
<evidence type="ECO:0000259" key="4">
    <source>
        <dbReference type="PROSITE" id="PS51782"/>
    </source>
</evidence>
<evidence type="ECO:0000313" key="5">
    <source>
        <dbReference type="EMBL" id="KAK4205398.1"/>
    </source>
</evidence>
<feature type="domain" description="LysM" evidence="4">
    <location>
        <begin position="15"/>
        <end position="61"/>
    </location>
</feature>
<dbReference type="InterPro" id="IPR052210">
    <property type="entry name" value="LysM1-like"/>
</dbReference>